<evidence type="ECO:0000313" key="1">
    <source>
        <dbReference type="EMBL" id="KAI4342962.1"/>
    </source>
</evidence>
<comment type="caution">
    <text evidence="1">The sequence shown here is derived from an EMBL/GenBank/DDBJ whole genome shotgun (WGS) entry which is preliminary data.</text>
</comment>
<keyword evidence="2" id="KW-1185">Reference proteome</keyword>
<name>A0ACB9P4Q2_9MYRT</name>
<accession>A0ACB9P4Q2</accession>
<organism evidence="1 2">
    <name type="scientific">Melastoma candidum</name>
    <dbReference type="NCBI Taxonomy" id="119954"/>
    <lineage>
        <taxon>Eukaryota</taxon>
        <taxon>Viridiplantae</taxon>
        <taxon>Streptophyta</taxon>
        <taxon>Embryophyta</taxon>
        <taxon>Tracheophyta</taxon>
        <taxon>Spermatophyta</taxon>
        <taxon>Magnoliopsida</taxon>
        <taxon>eudicotyledons</taxon>
        <taxon>Gunneridae</taxon>
        <taxon>Pentapetalae</taxon>
        <taxon>rosids</taxon>
        <taxon>malvids</taxon>
        <taxon>Myrtales</taxon>
        <taxon>Melastomataceae</taxon>
        <taxon>Melastomatoideae</taxon>
        <taxon>Melastomateae</taxon>
        <taxon>Melastoma</taxon>
    </lineage>
</organism>
<protein>
    <submittedName>
        <fullName evidence="1">Uncharacterized protein</fullName>
    </submittedName>
</protein>
<reference evidence="2" key="1">
    <citation type="journal article" date="2023" name="Front. Plant Sci.">
        <title>Chromosomal-level genome assembly of Melastoma candidum provides insights into trichome evolution.</title>
        <authorList>
            <person name="Zhong Y."/>
            <person name="Wu W."/>
            <person name="Sun C."/>
            <person name="Zou P."/>
            <person name="Liu Y."/>
            <person name="Dai S."/>
            <person name="Zhou R."/>
        </authorList>
    </citation>
    <scope>NUCLEOTIDE SEQUENCE [LARGE SCALE GENOMIC DNA]</scope>
</reference>
<proteinExistence type="predicted"/>
<gene>
    <name evidence="1" type="ORF">MLD38_027520</name>
</gene>
<sequence>MEPPEADEAAVGKFRHIKKKALKNKSLSVSFNEKDLRDYVTGFHKRKKKRRKEAQRQLEEVKRRKRIEARKKRKLEREYVLSGGVLPATDAEGDAEGEFLDDGEEAKPQPSVSVYDHEDLKVTVTTSEISREDENDADVAGRSAGKSSGTDELRGVVTGSKKKPFKRVARQKSFNKSSKKNSKDRKRPKRSR</sequence>
<dbReference type="EMBL" id="CM042886">
    <property type="protein sequence ID" value="KAI4342962.1"/>
    <property type="molecule type" value="Genomic_DNA"/>
</dbReference>
<dbReference type="Proteomes" id="UP001057402">
    <property type="component" value="Chromosome 7"/>
</dbReference>
<evidence type="ECO:0000313" key="2">
    <source>
        <dbReference type="Proteomes" id="UP001057402"/>
    </source>
</evidence>